<evidence type="ECO:0000313" key="4">
    <source>
        <dbReference type="RefSeq" id="XP_013418758.1"/>
    </source>
</evidence>
<feature type="compositionally biased region" description="Polar residues" evidence="1">
    <location>
        <begin position="298"/>
        <end position="311"/>
    </location>
</feature>
<protein>
    <submittedName>
        <fullName evidence="4">A-agglutinin anchorage subunit-like</fullName>
    </submittedName>
</protein>
<dbReference type="InParanoid" id="A0A1S3K803"/>
<feature type="compositionally biased region" description="Low complexity" evidence="1">
    <location>
        <begin position="312"/>
        <end position="331"/>
    </location>
</feature>
<evidence type="ECO:0000313" key="3">
    <source>
        <dbReference type="Proteomes" id="UP000085678"/>
    </source>
</evidence>
<accession>A0A1S3K803</accession>
<keyword evidence="2" id="KW-0732">Signal</keyword>
<dbReference type="GeneID" id="106179591"/>
<feature type="region of interest" description="Disordered" evidence="1">
    <location>
        <begin position="286"/>
        <end position="332"/>
    </location>
</feature>
<dbReference type="Proteomes" id="UP000085678">
    <property type="component" value="Unplaced"/>
</dbReference>
<dbReference type="RefSeq" id="XP_013418758.1">
    <property type="nucleotide sequence ID" value="XM_013563304.1"/>
</dbReference>
<dbReference type="KEGG" id="lak:106179591"/>
<evidence type="ECO:0000256" key="1">
    <source>
        <dbReference type="SAM" id="MobiDB-lite"/>
    </source>
</evidence>
<feature type="compositionally biased region" description="Low complexity" evidence="1">
    <location>
        <begin position="286"/>
        <end position="297"/>
    </location>
</feature>
<organism evidence="3 4">
    <name type="scientific">Lingula anatina</name>
    <name type="common">Brachiopod</name>
    <name type="synonym">Lingula unguis</name>
    <dbReference type="NCBI Taxonomy" id="7574"/>
    <lineage>
        <taxon>Eukaryota</taxon>
        <taxon>Metazoa</taxon>
        <taxon>Spiralia</taxon>
        <taxon>Lophotrochozoa</taxon>
        <taxon>Brachiopoda</taxon>
        <taxon>Linguliformea</taxon>
        <taxon>Lingulata</taxon>
        <taxon>Lingulida</taxon>
        <taxon>Linguloidea</taxon>
        <taxon>Lingulidae</taxon>
        <taxon>Lingula</taxon>
    </lineage>
</organism>
<feature type="chain" id="PRO_5010306437" evidence="2">
    <location>
        <begin position="21"/>
        <end position="357"/>
    </location>
</feature>
<reference evidence="4" key="1">
    <citation type="submission" date="2025-08" db="UniProtKB">
        <authorList>
            <consortium name="RefSeq"/>
        </authorList>
    </citation>
    <scope>IDENTIFICATION</scope>
    <source>
        <tissue evidence="4">Gonads</tissue>
    </source>
</reference>
<keyword evidence="3" id="KW-1185">Reference proteome</keyword>
<dbReference type="AlphaFoldDB" id="A0A1S3K803"/>
<evidence type="ECO:0000256" key="2">
    <source>
        <dbReference type="SAM" id="SignalP"/>
    </source>
</evidence>
<gene>
    <name evidence="4" type="primary">LOC106179591</name>
</gene>
<sequence>MASFYQSLVVLLCFVQSGTAIQCLDCQSFGNKASSLLEYFYHNYDQRCEDNPSAATSFAECSGSCYYLRVTQSLTKTDANSAVNTRDWVRGCLATTSVEEGCMNLTLANLEDIQNILSNVSIVTAMEGRLCVCNSDRCNVDTTSLATLPQVPAVQCPRCEYMQYSSDDSWTRAILHTVGGLLLGETDQKCVSNPSQTKTVSCRGSCLSVVGEGRMSVLFVSFTLAMTERMCSASKSADGCSRLTNSDAALTGLFSFGSNDQQISTTSAEVCTCNQDGCTRAMTTVSGASTTTPTKTTPNGIASTSVTHSQNSHVSTTSTTPHSTKKPQTSSGRGVCNLELLLTTLMAATYCVLWYLY</sequence>
<feature type="signal peptide" evidence="2">
    <location>
        <begin position="1"/>
        <end position="20"/>
    </location>
</feature>
<name>A0A1S3K803_LINAN</name>
<proteinExistence type="predicted"/>